<dbReference type="InterPro" id="IPR011012">
    <property type="entry name" value="Longin-like_dom_sf"/>
</dbReference>
<comment type="similarity">
    <text evidence="1">Belongs to the synaptobrevin family.</text>
</comment>
<dbReference type="FunFam" id="3.30.450.50:FF:000015">
    <property type="entry name" value="Synaptobrevin 2 isoform 1"/>
    <property type="match status" value="1"/>
</dbReference>
<dbReference type="OrthoDB" id="248747at2759"/>
<comment type="caution">
    <text evidence="6">The sequence shown here is derived from an EMBL/GenBank/DDBJ whole genome shotgun (WGS) entry which is preliminary data.</text>
</comment>
<dbReference type="PANTHER" id="PTHR21136">
    <property type="entry name" value="SNARE PROTEINS"/>
    <property type="match status" value="1"/>
</dbReference>
<dbReference type="CDD" id="cd14824">
    <property type="entry name" value="Longin"/>
    <property type="match status" value="1"/>
</dbReference>
<feature type="domain" description="Longin" evidence="5">
    <location>
        <begin position="28"/>
        <end position="133"/>
    </location>
</feature>
<dbReference type="InterPro" id="IPR051097">
    <property type="entry name" value="Synaptobrevin-like_transport"/>
</dbReference>
<dbReference type="EMBL" id="BEYU01000054">
    <property type="protein sequence ID" value="GBG29259.1"/>
    <property type="molecule type" value="Genomic_DNA"/>
</dbReference>
<comment type="subcellular location">
    <subcellularLocation>
        <location evidence="3">Endomembrane system</location>
        <topology evidence="3">Single-pass type IV membrane protein</topology>
    </subcellularLocation>
</comment>
<dbReference type="SMART" id="SM01270">
    <property type="entry name" value="Longin"/>
    <property type="match status" value="1"/>
</dbReference>
<dbReference type="InParanoid" id="A0A2R5GG02"/>
<dbReference type="SUPFAM" id="SSF64356">
    <property type="entry name" value="SNARE-like"/>
    <property type="match status" value="1"/>
</dbReference>
<evidence type="ECO:0000256" key="3">
    <source>
        <dbReference type="ARBA" id="ARBA00046280"/>
    </source>
</evidence>
<proteinExistence type="inferred from homology"/>
<dbReference type="GO" id="GO:0012505">
    <property type="term" value="C:endomembrane system"/>
    <property type="evidence" value="ECO:0007669"/>
    <property type="project" value="UniProtKB-SubCell"/>
</dbReference>
<keyword evidence="4" id="KW-0812">Transmembrane</keyword>
<dbReference type="PROSITE" id="PS50859">
    <property type="entry name" value="LONGIN"/>
    <property type="match status" value="1"/>
</dbReference>
<evidence type="ECO:0000259" key="5">
    <source>
        <dbReference type="PROSITE" id="PS50859"/>
    </source>
</evidence>
<evidence type="ECO:0000256" key="1">
    <source>
        <dbReference type="ARBA" id="ARBA00008025"/>
    </source>
</evidence>
<dbReference type="Proteomes" id="UP000241890">
    <property type="component" value="Unassembled WGS sequence"/>
</dbReference>
<dbReference type="Gene3D" id="3.30.450.50">
    <property type="entry name" value="Longin domain"/>
    <property type="match status" value="1"/>
</dbReference>
<evidence type="ECO:0000256" key="4">
    <source>
        <dbReference type="SAM" id="Phobius"/>
    </source>
</evidence>
<feature type="transmembrane region" description="Helical" evidence="4">
    <location>
        <begin position="233"/>
        <end position="255"/>
    </location>
</feature>
<dbReference type="AlphaFoldDB" id="A0A2R5GG02"/>
<keyword evidence="2 4" id="KW-0472">Membrane</keyword>
<keyword evidence="4" id="KW-1133">Transmembrane helix</keyword>
<accession>A0A2R5GG02</accession>
<dbReference type="Pfam" id="PF13774">
    <property type="entry name" value="Longin"/>
    <property type="match status" value="1"/>
</dbReference>
<dbReference type="PANTHER" id="PTHR21136:SF168">
    <property type="entry name" value="VESICLE-ASSOCIATED MEMBRANE PROTEIN 9"/>
    <property type="match status" value="1"/>
</dbReference>
<sequence length="261" mass="28776">MTSTATNGKPSLPTAATNGGASRLVYAVVARGITPLVEHTSTSGNFPSVARVLLAKIQASEQTRMSYIYDDYAFHFVREANIAFLCLTDEQFSRKLAFAFLEDVKERFKATYPRDAVLEAGALAFNEGFSRVLRKQMDFYADPRRSEASYINHGWMSPGSQQATQGPAVANVEKLLRRGEKIELLVEKQPYNGNGKHSHEPRRGLSSMRFDARGSRRARPGGFLSHVRSVRGMLVLFIIIVVLVVSIVSSMCGGLDLPACQ</sequence>
<reference evidence="6 7" key="1">
    <citation type="submission" date="2017-12" db="EMBL/GenBank/DDBJ databases">
        <title>Sequencing, de novo assembly and annotation of complete genome of a new Thraustochytrid species, strain FCC1311.</title>
        <authorList>
            <person name="Sedici K."/>
            <person name="Godart F."/>
            <person name="Aiese Cigliano R."/>
            <person name="Sanseverino W."/>
            <person name="Barakat M."/>
            <person name="Ortet P."/>
            <person name="Marechal E."/>
            <person name="Cagnac O."/>
            <person name="Amato A."/>
        </authorList>
    </citation>
    <scope>NUCLEOTIDE SEQUENCE [LARGE SCALE GENOMIC DNA]</scope>
</reference>
<protein>
    <submittedName>
        <fullName evidence="6">Vesicle-associated membrane protein 711</fullName>
    </submittedName>
</protein>
<organism evidence="6 7">
    <name type="scientific">Hondaea fermentalgiana</name>
    <dbReference type="NCBI Taxonomy" id="2315210"/>
    <lineage>
        <taxon>Eukaryota</taxon>
        <taxon>Sar</taxon>
        <taxon>Stramenopiles</taxon>
        <taxon>Bigyra</taxon>
        <taxon>Labyrinthulomycetes</taxon>
        <taxon>Thraustochytrida</taxon>
        <taxon>Thraustochytriidae</taxon>
        <taxon>Hondaea</taxon>
    </lineage>
</organism>
<evidence type="ECO:0000313" key="6">
    <source>
        <dbReference type="EMBL" id="GBG29259.1"/>
    </source>
</evidence>
<keyword evidence="7" id="KW-1185">Reference proteome</keyword>
<name>A0A2R5GG02_9STRA</name>
<evidence type="ECO:0000256" key="2">
    <source>
        <dbReference type="ARBA" id="ARBA00023136"/>
    </source>
</evidence>
<dbReference type="InterPro" id="IPR010908">
    <property type="entry name" value="Longin_dom"/>
</dbReference>
<gene>
    <name evidence="6" type="ORF">FCC1311_054812</name>
</gene>
<evidence type="ECO:0000313" key="7">
    <source>
        <dbReference type="Proteomes" id="UP000241890"/>
    </source>
</evidence>